<comment type="catalytic activity">
    <reaction evidence="3">
        <text>N-(5-phospho-beta-D-ribosyl)anthranilate + diphosphate = 5-phospho-alpha-D-ribose 1-diphosphate + anthranilate</text>
        <dbReference type="Rhea" id="RHEA:11768"/>
        <dbReference type="ChEBI" id="CHEBI:16567"/>
        <dbReference type="ChEBI" id="CHEBI:18277"/>
        <dbReference type="ChEBI" id="CHEBI:33019"/>
        <dbReference type="ChEBI" id="CHEBI:58017"/>
        <dbReference type="EC" id="2.4.2.18"/>
    </reaction>
</comment>
<dbReference type="Pfam" id="PF02885">
    <property type="entry name" value="Glycos_trans_3N"/>
    <property type="match status" value="1"/>
</dbReference>
<evidence type="ECO:0000259" key="4">
    <source>
        <dbReference type="Pfam" id="PF00591"/>
    </source>
</evidence>
<keyword evidence="1 3" id="KW-0328">Glycosyltransferase</keyword>
<evidence type="ECO:0000256" key="3">
    <source>
        <dbReference type="HAMAP-Rule" id="MF_00211"/>
    </source>
</evidence>
<feature type="domain" description="Glycosyl transferase family 3" evidence="4">
    <location>
        <begin position="73"/>
        <end position="320"/>
    </location>
</feature>
<keyword evidence="3" id="KW-0028">Amino-acid biosynthesis</keyword>
<dbReference type="Pfam" id="PF00591">
    <property type="entry name" value="Glycos_transf_3"/>
    <property type="match status" value="1"/>
</dbReference>
<comment type="caution">
    <text evidence="6">The sequence shown here is derived from an EMBL/GenBank/DDBJ whole genome shotgun (WGS) entry which is preliminary data.</text>
</comment>
<feature type="binding site" evidence="3">
    <location>
        <position position="87"/>
    </location>
    <ligand>
        <name>5-phospho-alpha-D-ribose 1-diphosphate</name>
        <dbReference type="ChEBI" id="CHEBI:58017"/>
    </ligand>
</feature>
<dbReference type="AlphaFoldDB" id="A0A846MMX7"/>
<comment type="function">
    <text evidence="3">Catalyzes the transfer of the phosphoribosyl group of 5-phosphorylribose-1-pyrophosphate (PRPP) to anthranilate to yield N-(5'-phosphoribosyl)-anthranilate (PRA).</text>
</comment>
<dbReference type="GO" id="GO:0000287">
    <property type="term" value="F:magnesium ion binding"/>
    <property type="evidence" value="ECO:0007669"/>
    <property type="project" value="UniProtKB-UniRule"/>
</dbReference>
<dbReference type="HAMAP" id="MF_00211">
    <property type="entry name" value="TrpD"/>
    <property type="match status" value="1"/>
</dbReference>
<dbReference type="InterPro" id="IPR017459">
    <property type="entry name" value="Glycosyl_Trfase_fam3_N_dom"/>
</dbReference>
<feature type="binding site" evidence="3">
    <location>
        <position position="223"/>
    </location>
    <ligand>
        <name>Mg(2+)</name>
        <dbReference type="ChEBI" id="CHEBI:18420"/>
        <label>2</label>
    </ligand>
</feature>
<dbReference type="EMBL" id="JAASRN010000001">
    <property type="protein sequence ID" value="NIK72819.1"/>
    <property type="molecule type" value="Genomic_DNA"/>
</dbReference>
<dbReference type="Gene3D" id="3.40.1030.10">
    <property type="entry name" value="Nucleoside phosphorylase/phosphoribosyltransferase catalytic domain"/>
    <property type="match status" value="1"/>
</dbReference>
<keyword evidence="3" id="KW-0057">Aromatic amino acid biosynthesis</keyword>
<name>A0A846MMX7_9BACT</name>
<dbReference type="Proteomes" id="UP000537126">
    <property type="component" value="Unassembled WGS sequence"/>
</dbReference>
<feature type="binding site" evidence="3">
    <location>
        <position position="79"/>
    </location>
    <ligand>
        <name>anthranilate</name>
        <dbReference type="ChEBI" id="CHEBI:16567"/>
        <label>1</label>
    </ligand>
</feature>
<evidence type="ECO:0000313" key="7">
    <source>
        <dbReference type="Proteomes" id="UP000537126"/>
    </source>
</evidence>
<dbReference type="PANTHER" id="PTHR43285">
    <property type="entry name" value="ANTHRANILATE PHOSPHORIBOSYLTRANSFERASE"/>
    <property type="match status" value="1"/>
</dbReference>
<keyword evidence="3" id="KW-0479">Metal-binding</keyword>
<sequence length="339" mass="36919">MKEILSYLLDYKTLTKAEAKTVLKNIAHGHYAPAQVAAFMTIYMMRSITVEELEGFRDAMLELCVPVDLSAYEVIDLCGTGGDGKNTFNISTLASLVVAAAGQPVAKHGNYGVSSVCGSSNVLEALGVQFTNDEQQLRRQIEEAGICFLHAPLFHPAMKNVAPVRRELGVKTFFNMLGPMVNPAFPSKQMVGVFNMELLRLYAYLYQRSGKQFAIVHSLAGYDEVSLTSAFKMMTHETEVIMEPEMLGFPRLQAEELHGGATVEEAAALFLHILKGEGTPAQEAAVVANAAVALHVAGLYASLDDCRAAAFEALKSGEALRRLKKIQSLNQNNTKTVQL</sequence>
<feature type="binding site" evidence="3">
    <location>
        <position position="79"/>
    </location>
    <ligand>
        <name>5-phospho-alpha-D-ribose 1-diphosphate</name>
        <dbReference type="ChEBI" id="CHEBI:58017"/>
    </ligand>
</feature>
<keyword evidence="2 3" id="KW-0808">Transferase</keyword>
<feature type="binding site" evidence="3">
    <location>
        <begin position="82"/>
        <end position="83"/>
    </location>
    <ligand>
        <name>5-phospho-alpha-D-ribose 1-diphosphate</name>
        <dbReference type="ChEBI" id="CHEBI:58017"/>
    </ligand>
</feature>
<keyword evidence="3" id="KW-0460">Magnesium</keyword>
<comment type="cofactor">
    <cofactor evidence="3">
        <name>Mg(2+)</name>
        <dbReference type="ChEBI" id="CHEBI:18420"/>
    </cofactor>
    <text evidence="3">Binds 2 magnesium ions per monomer.</text>
</comment>
<keyword evidence="7" id="KW-1185">Reference proteome</keyword>
<feature type="binding site" evidence="3">
    <location>
        <begin position="107"/>
        <end position="115"/>
    </location>
    <ligand>
        <name>5-phospho-alpha-D-ribose 1-diphosphate</name>
        <dbReference type="ChEBI" id="CHEBI:58017"/>
    </ligand>
</feature>
<comment type="caution">
    <text evidence="3">Lacks conserved residue(s) required for the propagation of feature annotation.</text>
</comment>
<comment type="pathway">
    <text evidence="3">Amino-acid biosynthesis; L-tryptophan biosynthesis; L-tryptophan from chorismate: step 2/5.</text>
</comment>
<dbReference type="SUPFAM" id="SSF52418">
    <property type="entry name" value="Nucleoside phosphorylase/phosphoribosyltransferase catalytic domain"/>
    <property type="match status" value="1"/>
</dbReference>
<dbReference type="Gene3D" id="1.20.970.10">
    <property type="entry name" value="Transferase, Pyrimidine Nucleoside Phosphorylase, Chain C"/>
    <property type="match status" value="1"/>
</dbReference>
<dbReference type="InterPro" id="IPR000312">
    <property type="entry name" value="Glycosyl_Trfase_fam3"/>
</dbReference>
<dbReference type="UniPathway" id="UPA00035">
    <property type="reaction ID" value="UER00041"/>
</dbReference>
<protein>
    <recommendedName>
        <fullName evidence="3">Anthranilate phosphoribosyltransferase</fullName>
        <ecNumber evidence="3">2.4.2.18</ecNumber>
    </recommendedName>
</protein>
<dbReference type="InterPro" id="IPR036320">
    <property type="entry name" value="Glycosyl_Trfase_fam3_N_dom_sf"/>
</dbReference>
<feature type="binding site" evidence="3">
    <location>
        <position position="119"/>
    </location>
    <ligand>
        <name>5-phospho-alpha-D-ribose 1-diphosphate</name>
        <dbReference type="ChEBI" id="CHEBI:58017"/>
    </ligand>
</feature>
<feature type="binding site" evidence="3">
    <location>
        <position position="91"/>
    </location>
    <ligand>
        <name>Mg(2+)</name>
        <dbReference type="ChEBI" id="CHEBI:18420"/>
        <label>1</label>
    </ligand>
</feature>
<evidence type="ECO:0000313" key="6">
    <source>
        <dbReference type="EMBL" id="NIK72819.1"/>
    </source>
</evidence>
<dbReference type="GO" id="GO:0004048">
    <property type="term" value="F:anthranilate phosphoribosyltransferase activity"/>
    <property type="evidence" value="ECO:0007669"/>
    <property type="project" value="UniProtKB-UniRule"/>
</dbReference>
<dbReference type="InterPro" id="IPR035902">
    <property type="entry name" value="Nuc_phospho_transferase"/>
</dbReference>
<dbReference type="PANTHER" id="PTHR43285:SF2">
    <property type="entry name" value="ANTHRANILATE PHOSPHORIBOSYLTRANSFERASE"/>
    <property type="match status" value="1"/>
</dbReference>
<feature type="domain" description="Glycosyl transferase family 3 N-terminal" evidence="5">
    <location>
        <begin position="2"/>
        <end position="63"/>
    </location>
</feature>
<feature type="binding site" evidence="3">
    <location>
        <position position="110"/>
    </location>
    <ligand>
        <name>anthranilate</name>
        <dbReference type="ChEBI" id="CHEBI:16567"/>
        <label>1</label>
    </ligand>
</feature>
<evidence type="ECO:0000256" key="1">
    <source>
        <dbReference type="ARBA" id="ARBA00022676"/>
    </source>
</evidence>
<feature type="binding site" evidence="3">
    <location>
        <begin position="89"/>
        <end position="92"/>
    </location>
    <ligand>
        <name>5-phospho-alpha-D-ribose 1-diphosphate</name>
        <dbReference type="ChEBI" id="CHEBI:58017"/>
    </ligand>
</feature>
<dbReference type="GO" id="GO:0005829">
    <property type="term" value="C:cytosol"/>
    <property type="evidence" value="ECO:0007669"/>
    <property type="project" value="TreeGrafter"/>
</dbReference>
<reference evidence="6 7" key="1">
    <citation type="submission" date="2020-03" db="EMBL/GenBank/DDBJ databases">
        <title>Genomic Encyclopedia of Type Strains, Phase IV (KMG-IV): sequencing the most valuable type-strain genomes for metagenomic binning, comparative biology and taxonomic classification.</title>
        <authorList>
            <person name="Goeker M."/>
        </authorList>
    </citation>
    <scope>NUCLEOTIDE SEQUENCE [LARGE SCALE GENOMIC DNA]</scope>
    <source>
        <strain evidence="6 7">DSM 5718</strain>
    </source>
</reference>
<evidence type="ECO:0000259" key="5">
    <source>
        <dbReference type="Pfam" id="PF02885"/>
    </source>
</evidence>
<accession>A0A846MMX7</accession>
<feature type="binding site" evidence="3">
    <location>
        <position position="224"/>
    </location>
    <ligand>
        <name>Mg(2+)</name>
        <dbReference type="ChEBI" id="CHEBI:18420"/>
        <label>2</label>
    </ligand>
</feature>
<keyword evidence="3" id="KW-0822">Tryptophan biosynthesis</keyword>
<comment type="similarity">
    <text evidence="3">Belongs to the anthranilate phosphoribosyltransferase family.</text>
</comment>
<evidence type="ECO:0000256" key="2">
    <source>
        <dbReference type="ARBA" id="ARBA00022679"/>
    </source>
</evidence>
<organism evidence="6 7">
    <name type="scientific">Thermonema lapsum</name>
    <dbReference type="NCBI Taxonomy" id="28195"/>
    <lineage>
        <taxon>Bacteria</taxon>
        <taxon>Pseudomonadati</taxon>
        <taxon>Bacteroidota</taxon>
        <taxon>Cytophagia</taxon>
        <taxon>Cytophagales</taxon>
        <taxon>Thermonemataceae</taxon>
        <taxon>Thermonema</taxon>
    </lineage>
</organism>
<dbReference type="SUPFAM" id="SSF47648">
    <property type="entry name" value="Nucleoside phosphorylase/phosphoribosyltransferase N-terminal domain"/>
    <property type="match status" value="1"/>
</dbReference>
<dbReference type="EC" id="2.4.2.18" evidence="3"/>
<feature type="binding site" evidence="3">
    <location>
        <position position="224"/>
    </location>
    <ligand>
        <name>Mg(2+)</name>
        <dbReference type="ChEBI" id="CHEBI:18420"/>
        <label>1</label>
    </ligand>
</feature>
<dbReference type="NCBIfam" id="TIGR01245">
    <property type="entry name" value="trpD"/>
    <property type="match status" value="1"/>
</dbReference>
<gene>
    <name evidence="3" type="primary">trpD</name>
    <name evidence="6" type="ORF">FHS56_000305</name>
</gene>
<dbReference type="GO" id="GO:0000162">
    <property type="term" value="P:L-tryptophan biosynthetic process"/>
    <property type="evidence" value="ECO:0007669"/>
    <property type="project" value="UniProtKB-UniRule"/>
</dbReference>
<proteinExistence type="inferred from homology"/>
<comment type="subunit">
    <text evidence="3">Homodimer.</text>
</comment>
<dbReference type="RefSeq" id="WP_166918121.1">
    <property type="nucleotide sequence ID" value="NZ_JAASRN010000001.1"/>
</dbReference>
<dbReference type="InterPro" id="IPR005940">
    <property type="entry name" value="Anthranilate_Pribosyl_Tfrase"/>
</dbReference>
<feature type="binding site" evidence="3">
    <location>
        <position position="165"/>
    </location>
    <ligand>
        <name>anthranilate</name>
        <dbReference type="ChEBI" id="CHEBI:16567"/>
        <label>2</label>
    </ligand>
</feature>